<reference evidence="1" key="1">
    <citation type="submission" date="2014-11" db="EMBL/GenBank/DDBJ databases">
        <authorList>
            <person name="Amaro Gonzalez C."/>
        </authorList>
    </citation>
    <scope>NUCLEOTIDE SEQUENCE</scope>
</reference>
<name>A0A0E9W8S6_ANGAN</name>
<organism evidence="1">
    <name type="scientific">Anguilla anguilla</name>
    <name type="common">European freshwater eel</name>
    <name type="synonym">Muraena anguilla</name>
    <dbReference type="NCBI Taxonomy" id="7936"/>
    <lineage>
        <taxon>Eukaryota</taxon>
        <taxon>Metazoa</taxon>
        <taxon>Chordata</taxon>
        <taxon>Craniata</taxon>
        <taxon>Vertebrata</taxon>
        <taxon>Euteleostomi</taxon>
        <taxon>Actinopterygii</taxon>
        <taxon>Neopterygii</taxon>
        <taxon>Teleostei</taxon>
        <taxon>Anguilliformes</taxon>
        <taxon>Anguillidae</taxon>
        <taxon>Anguilla</taxon>
    </lineage>
</organism>
<evidence type="ECO:0000313" key="1">
    <source>
        <dbReference type="EMBL" id="JAH85985.1"/>
    </source>
</evidence>
<sequence length="60" mass="6825">MLLEGCNNLNQIVRSLGMQCPRSEATQLLPPPNHQVPVFPLRTLTFCNYREGRNAVEEVE</sequence>
<reference evidence="1" key="2">
    <citation type="journal article" date="2015" name="Fish Shellfish Immunol.">
        <title>Early steps in the European eel (Anguilla anguilla)-Vibrio vulnificus interaction in the gills: Role of the RtxA13 toxin.</title>
        <authorList>
            <person name="Callol A."/>
            <person name="Pajuelo D."/>
            <person name="Ebbesson L."/>
            <person name="Teles M."/>
            <person name="MacKenzie S."/>
            <person name="Amaro C."/>
        </authorList>
    </citation>
    <scope>NUCLEOTIDE SEQUENCE</scope>
</reference>
<dbReference type="AlphaFoldDB" id="A0A0E9W8S6"/>
<proteinExistence type="predicted"/>
<accession>A0A0E9W8S6</accession>
<dbReference type="EMBL" id="GBXM01022592">
    <property type="protein sequence ID" value="JAH85985.1"/>
    <property type="molecule type" value="Transcribed_RNA"/>
</dbReference>
<protein>
    <submittedName>
        <fullName evidence="1">Uncharacterized protein</fullName>
    </submittedName>
</protein>